<dbReference type="Pfam" id="PF19754">
    <property type="entry name" value="DUF6241"/>
    <property type="match status" value="1"/>
</dbReference>
<dbReference type="InterPro" id="IPR046208">
    <property type="entry name" value="DUF6241"/>
</dbReference>
<name>A0ABW0LNL2_9BACI</name>
<keyword evidence="1" id="KW-0812">Transmembrane</keyword>
<sequence>MKKWIVTSSIIIGAIVFSAAAVFITFIVLEDKEQPKESKEMAQVEAREEFKEQTKYMGGEVTLSISEVSDKNSIMEDMHKMTHQKVKSDEKWGAIEMSQANIDKLIEILKLKQFEGVDRLKEIAMEWKAGDFSKVVNHHNHIWRTQGGTIGVAYGIMSPEEEEEFVKNNFREQE</sequence>
<dbReference type="RefSeq" id="WP_382353830.1">
    <property type="nucleotide sequence ID" value="NZ_JBHSMC010000021.1"/>
</dbReference>
<dbReference type="Proteomes" id="UP001596147">
    <property type="component" value="Unassembled WGS sequence"/>
</dbReference>
<proteinExistence type="predicted"/>
<protein>
    <submittedName>
        <fullName evidence="2">DUF6241 domain-containing protein</fullName>
    </submittedName>
</protein>
<evidence type="ECO:0000313" key="3">
    <source>
        <dbReference type="Proteomes" id="UP001596147"/>
    </source>
</evidence>
<comment type="caution">
    <text evidence="2">The sequence shown here is derived from an EMBL/GenBank/DDBJ whole genome shotgun (WGS) entry which is preliminary data.</text>
</comment>
<gene>
    <name evidence="2" type="ORF">ACFPM4_15785</name>
</gene>
<accession>A0ABW0LNL2</accession>
<organism evidence="2 3">
    <name type="scientific">Lederbergia graminis</name>
    <dbReference type="NCBI Taxonomy" id="735518"/>
    <lineage>
        <taxon>Bacteria</taxon>
        <taxon>Bacillati</taxon>
        <taxon>Bacillota</taxon>
        <taxon>Bacilli</taxon>
        <taxon>Bacillales</taxon>
        <taxon>Bacillaceae</taxon>
        <taxon>Lederbergia</taxon>
    </lineage>
</organism>
<reference evidence="3" key="1">
    <citation type="journal article" date="2019" name="Int. J. Syst. Evol. Microbiol.">
        <title>The Global Catalogue of Microorganisms (GCM) 10K type strain sequencing project: providing services to taxonomists for standard genome sequencing and annotation.</title>
        <authorList>
            <consortium name="The Broad Institute Genomics Platform"/>
            <consortium name="The Broad Institute Genome Sequencing Center for Infectious Disease"/>
            <person name="Wu L."/>
            <person name="Ma J."/>
        </authorList>
    </citation>
    <scope>NUCLEOTIDE SEQUENCE [LARGE SCALE GENOMIC DNA]</scope>
    <source>
        <strain evidence="3">CGMCC 1.12237</strain>
    </source>
</reference>
<keyword evidence="3" id="KW-1185">Reference proteome</keyword>
<keyword evidence="1" id="KW-1133">Transmembrane helix</keyword>
<keyword evidence="1" id="KW-0472">Membrane</keyword>
<evidence type="ECO:0000256" key="1">
    <source>
        <dbReference type="SAM" id="Phobius"/>
    </source>
</evidence>
<dbReference type="EMBL" id="JBHSMC010000021">
    <property type="protein sequence ID" value="MFC5466193.1"/>
    <property type="molecule type" value="Genomic_DNA"/>
</dbReference>
<feature type="transmembrane region" description="Helical" evidence="1">
    <location>
        <begin position="6"/>
        <end position="29"/>
    </location>
</feature>
<evidence type="ECO:0000313" key="2">
    <source>
        <dbReference type="EMBL" id="MFC5466193.1"/>
    </source>
</evidence>